<accession>S7Q3V3</accession>
<name>S7Q3V3_GLOTA</name>
<dbReference type="HOGENOM" id="CLU_053387_0_0_1"/>
<sequence length="425" mass="43084">MLKGSVTPTRCLVVLVAASCVLLFALVPRYDLLDDPQNAKVLAPRQNGGGLFGGGFGETTTSAGTTGNTATTSQTSTSTATTSSTSTSTTSSTTQTSTTTTQATTQSTTSSTTSTTSPTDAKTSTTSADRSNTTPTTTASPVTTAVLTTQSDGELVTVVITSTPSASSPTSSSAADNSDDDGNSSRNKTSTIIGLSVAGGVALIGLVGFLVWKFTRKRFGDDDFDDVDAIKWPDLNNHGASTVPAATSARGLEAGSPSDISRAPSRMNDGYAASVAASSTTELYPAAADPYAVPPLPHLNPNQPYRDDPGAYAAAYYDPYRGPVPQTFNDTESVHGAGGEAIPMTQLAPAANRARSPAPAMAYDMTGRASPQPSMMGRASPGPQFAYGRASPGPQVGLGLGGPAGVPMAGRASPGPQMAYEAGPR</sequence>
<proteinExistence type="predicted"/>
<dbReference type="OMA" id="DGEAIKW"/>
<feature type="compositionally biased region" description="Gly residues" evidence="1">
    <location>
        <begin position="47"/>
        <end position="57"/>
    </location>
</feature>
<feature type="compositionally biased region" description="Low complexity" evidence="1">
    <location>
        <begin position="162"/>
        <end position="176"/>
    </location>
</feature>
<dbReference type="EMBL" id="KB469304">
    <property type="protein sequence ID" value="EPQ54222.1"/>
    <property type="molecule type" value="Genomic_DNA"/>
</dbReference>
<evidence type="ECO:0000256" key="1">
    <source>
        <dbReference type="SAM" id="MobiDB-lite"/>
    </source>
</evidence>
<keyword evidence="4" id="KW-1185">Reference proteome</keyword>
<keyword evidence="2" id="KW-0472">Membrane</keyword>
<keyword evidence="2" id="KW-1133">Transmembrane helix</keyword>
<dbReference type="RefSeq" id="XP_007867529.1">
    <property type="nucleotide sequence ID" value="XM_007869338.1"/>
</dbReference>
<dbReference type="OrthoDB" id="2576541at2759"/>
<keyword evidence="2" id="KW-0812">Transmembrane</keyword>
<dbReference type="Proteomes" id="UP000030669">
    <property type="component" value="Unassembled WGS sequence"/>
</dbReference>
<evidence type="ECO:0000313" key="4">
    <source>
        <dbReference type="Proteomes" id="UP000030669"/>
    </source>
</evidence>
<dbReference type="GeneID" id="19299408"/>
<protein>
    <recommendedName>
        <fullName evidence="5">Mid2 domain-containing protein</fullName>
    </recommendedName>
</protein>
<dbReference type="AlphaFoldDB" id="S7Q3V3"/>
<feature type="transmembrane region" description="Helical" evidence="2">
    <location>
        <begin position="192"/>
        <end position="212"/>
    </location>
</feature>
<organism evidence="3 4">
    <name type="scientific">Gloeophyllum trabeum (strain ATCC 11539 / FP-39264 / Madison 617)</name>
    <name type="common">Brown rot fungus</name>
    <dbReference type="NCBI Taxonomy" id="670483"/>
    <lineage>
        <taxon>Eukaryota</taxon>
        <taxon>Fungi</taxon>
        <taxon>Dikarya</taxon>
        <taxon>Basidiomycota</taxon>
        <taxon>Agaricomycotina</taxon>
        <taxon>Agaricomycetes</taxon>
        <taxon>Gloeophyllales</taxon>
        <taxon>Gloeophyllaceae</taxon>
        <taxon>Gloeophyllum</taxon>
    </lineage>
</organism>
<evidence type="ECO:0008006" key="5">
    <source>
        <dbReference type="Google" id="ProtNLM"/>
    </source>
</evidence>
<dbReference type="KEGG" id="gtr:GLOTRDRAFT_111587"/>
<dbReference type="eggNOG" id="ENOG502S80A">
    <property type="taxonomic scope" value="Eukaryota"/>
</dbReference>
<feature type="region of interest" description="Disordered" evidence="1">
    <location>
        <begin position="390"/>
        <end position="425"/>
    </location>
</feature>
<reference evidence="3 4" key="1">
    <citation type="journal article" date="2012" name="Science">
        <title>The Paleozoic origin of enzymatic lignin decomposition reconstructed from 31 fungal genomes.</title>
        <authorList>
            <person name="Floudas D."/>
            <person name="Binder M."/>
            <person name="Riley R."/>
            <person name="Barry K."/>
            <person name="Blanchette R.A."/>
            <person name="Henrissat B."/>
            <person name="Martinez A.T."/>
            <person name="Otillar R."/>
            <person name="Spatafora J.W."/>
            <person name="Yadav J.S."/>
            <person name="Aerts A."/>
            <person name="Benoit I."/>
            <person name="Boyd A."/>
            <person name="Carlson A."/>
            <person name="Copeland A."/>
            <person name="Coutinho P.M."/>
            <person name="de Vries R.P."/>
            <person name="Ferreira P."/>
            <person name="Findley K."/>
            <person name="Foster B."/>
            <person name="Gaskell J."/>
            <person name="Glotzer D."/>
            <person name="Gorecki P."/>
            <person name="Heitman J."/>
            <person name="Hesse C."/>
            <person name="Hori C."/>
            <person name="Igarashi K."/>
            <person name="Jurgens J.A."/>
            <person name="Kallen N."/>
            <person name="Kersten P."/>
            <person name="Kohler A."/>
            <person name="Kuees U."/>
            <person name="Kumar T.K.A."/>
            <person name="Kuo A."/>
            <person name="LaButti K."/>
            <person name="Larrondo L.F."/>
            <person name="Lindquist E."/>
            <person name="Ling A."/>
            <person name="Lombard V."/>
            <person name="Lucas S."/>
            <person name="Lundell T."/>
            <person name="Martin R."/>
            <person name="McLaughlin D.J."/>
            <person name="Morgenstern I."/>
            <person name="Morin E."/>
            <person name="Murat C."/>
            <person name="Nagy L.G."/>
            <person name="Nolan M."/>
            <person name="Ohm R.A."/>
            <person name="Patyshakuliyeva A."/>
            <person name="Rokas A."/>
            <person name="Ruiz-Duenas F.J."/>
            <person name="Sabat G."/>
            <person name="Salamov A."/>
            <person name="Samejima M."/>
            <person name="Schmutz J."/>
            <person name="Slot J.C."/>
            <person name="St John F."/>
            <person name="Stenlid J."/>
            <person name="Sun H."/>
            <person name="Sun S."/>
            <person name="Syed K."/>
            <person name="Tsang A."/>
            <person name="Wiebenga A."/>
            <person name="Young D."/>
            <person name="Pisabarro A."/>
            <person name="Eastwood D.C."/>
            <person name="Martin F."/>
            <person name="Cullen D."/>
            <person name="Grigoriev I.V."/>
            <person name="Hibbett D.S."/>
        </authorList>
    </citation>
    <scope>NUCLEOTIDE SEQUENCE [LARGE SCALE GENOMIC DNA]</scope>
    <source>
        <strain evidence="3 4">ATCC 11539</strain>
    </source>
</reference>
<gene>
    <name evidence="3" type="ORF">GLOTRDRAFT_111587</name>
</gene>
<evidence type="ECO:0000313" key="3">
    <source>
        <dbReference type="EMBL" id="EPQ54222.1"/>
    </source>
</evidence>
<evidence type="ECO:0000256" key="2">
    <source>
        <dbReference type="SAM" id="Phobius"/>
    </source>
</evidence>
<feature type="region of interest" description="Disordered" evidence="1">
    <location>
        <begin position="162"/>
        <end position="187"/>
    </location>
</feature>
<feature type="region of interest" description="Disordered" evidence="1">
    <location>
        <begin position="44"/>
        <end position="144"/>
    </location>
</feature>
<feature type="compositionally biased region" description="Low complexity" evidence="1">
    <location>
        <begin position="59"/>
        <end position="144"/>
    </location>
</feature>